<dbReference type="NCBIfam" id="TIGR03333">
    <property type="entry name" value="salvage_mtnX"/>
    <property type="match status" value="1"/>
</dbReference>
<dbReference type="GeneID" id="93709741"/>
<dbReference type="RefSeq" id="WP_061803476.1">
    <property type="nucleotide sequence ID" value="NZ_FOXX01000002.1"/>
</dbReference>
<comment type="catalytic activity">
    <reaction evidence="4">
        <text>2-hydroxy-5-methylsulfanyl-3-oxopent-1-enyl phosphate + H2O = 1,2-dihydroxy-5-(methylsulfanyl)pent-1-en-3-one + phosphate</text>
        <dbReference type="Rhea" id="RHEA:14481"/>
        <dbReference type="ChEBI" id="CHEBI:15377"/>
        <dbReference type="ChEBI" id="CHEBI:43474"/>
        <dbReference type="ChEBI" id="CHEBI:49252"/>
        <dbReference type="ChEBI" id="CHEBI:59505"/>
        <dbReference type="EC" id="3.1.3.87"/>
    </reaction>
</comment>
<dbReference type="PANTHER" id="PTHR28181">
    <property type="entry name" value="UPF0655 PROTEIN YCR015C"/>
    <property type="match status" value="1"/>
</dbReference>
<evidence type="ECO:0000313" key="7">
    <source>
        <dbReference type="Proteomes" id="UP000182762"/>
    </source>
</evidence>
<dbReference type="InterPro" id="IPR050849">
    <property type="entry name" value="HAD-like_hydrolase_phosphatase"/>
</dbReference>
<evidence type="ECO:0000313" key="6">
    <source>
        <dbReference type="EMBL" id="SFQ34259.1"/>
    </source>
</evidence>
<evidence type="ECO:0000256" key="5">
    <source>
        <dbReference type="NCBIfam" id="TIGR03333"/>
    </source>
</evidence>
<comment type="caution">
    <text evidence="6">The sequence shown here is derived from an EMBL/GenBank/DDBJ whole genome shotgun (WGS) entry which is preliminary data.</text>
</comment>
<evidence type="ECO:0000256" key="2">
    <source>
        <dbReference type="ARBA" id="ARBA00022801"/>
    </source>
</evidence>
<dbReference type="Gene3D" id="3.90.1470.20">
    <property type="match status" value="1"/>
</dbReference>
<dbReference type="NCBIfam" id="TIGR01488">
    <property type="entry name" value="HAD-SF-IB"/>
    <property type="match status" value="1"/>
</dbReference>
<dbReference type="SUPFAM" id="SSF56784">
    <property type="entry name" value="HAD-like"/>
    <property type="match status" value="1"/>
</dbReference>
<sequence>MKNLILFCDFDGTVTSKDNIIEIMKKFAPEEWVTLKDQVLAEEIAIKDGVGKMFNLLPSSLKEDMTEYVLENAQIRDGFSEFVLYAKEHNIPLYIVSGGIDFFVHPILSPYIEKGFIYCNEGDFSGENVKIRWPHSCDSQCNNGCGCCKPSLLRTLQKDEAFTIVIGDSVTDLQAAKQADYVIARDYLLEKCEKLELPHASFDTFYDVISEINQVREELK</sequence>
<dbReference type="InterPro" id="IPR023214">
    <property type="entry name" value="HAD_sf"/>
</dbReference>
<evidence type="ECO:0000256" key="3">
    <source>
        <dbReference type="ARBA" id="ARBA00023167"/>
    </source>
</evidence>
<dbReference type="CDD" id="cd07524">
    <property type="entry name" value="HAD_Pase"/>
    <property type="match status" value="1"/>
</dbReference>
<evidence type="ECO:0000256" key="4">
    <source>
        <dbReference type="HAMAP-Rule" id="MF_01680"/>
    </source>
</evidence>
<keyword evidence="3 4" id="KW-0486">Methionine biosynthesis</keyword>
<dbReference type="Proteomes" id="UP000182762">
    <property type="component" value="Unassembled WGS sequence"/>
</dbReference>
<dbReference type="HAMAP" id="MF_01680">
    <property type="entry name" value="Salvage_MtnX"/>
    <property type="match status" value="1"/>
</dbReference>
<evidence type="ECO:0000256" key="1">
    <source>
        <dbReference type="ARBA" id="ARBA00022605"/>
    </source>
</evidence>
<accession>A0A1I5XQP0</accession>
<dbReference type="Gene3D" id="3.40.50.1000">
    <property type="entry name" value="HAD superfamily/HAD-like"/>
    <property type="match status" value="1"/>
</dbReference>
<dbReference type="Pfam" id="PF12710">
    <property type="entry name" value="HAD"/>
    <property type="match status" value="1"/>
</dbReference>
<dbReference type="EMBL" id="FOXX01000002">
    <property type="protein sequence ID" value="SFQ34259.1"/>
    <property type="molecule type" value="Genomic_DNA"/>
</dbReference>
<name>A0A1I5XQP0_9BACI</name>
<keyword evidence="2 4" id="KW-0378">Hydrolase</keyword>
<comment type="similarity">
    <text evidence="4">Belongs to the HAD-like hydrolase superfamily. MtnX family.</text>
</comment>
<proteinExistence type="inferred from homology"/>
<dbReference type="InterPro" id="IPR006384">
    <property type="entry name" value="HAD_hydro_PyrdxlP_Pase-like"/>
</dbReference>
<dbReference type="EC" id="3.1.3.87" evidence="4 5"/>
<comment type="function">
    <text evidence="4">Dephosphorylates 2-hydroxy-3-keto-5-methylthiopentenyl-1-phosphate (HK-MTPenyl-1-P) yielding 1,2-dihydroxy-3-keto-5-methylthiopentene (DHK-MTPene).</text>
</comment>
<keyword evidence="7" id="KW-1185">Reference proteome</keyword>
<reference evidence="6 7" key="1">
    <citation type="submission" date="2016-10" db="EMBL/GenBank/DDBJ databases">
        <authorList>
            <person name="Varghese N."/>
            <person name="Submissions S."/>
        </authorList>
    </citation>
    <scope>NUCLEOTIDE SEQUENCE [LARGE SCALE GENOMIC DNA]</scope>
    <source>
        <strain evidence="6 7">DSM 13796</strain>
    </source>
</reference>
<gene>
    <name evidence="4" type="primary">mtnX</name>
    <name evidence="6" type="ORF">SAMN02745910_01004</name>
</gene>
<keyword evidence="1 4" id="KW-0028">Amino-acid biosynthesis</keyword>
<comment type="pathway">
    <text evidence="4">Amino-acid biosynthesis; L-methionine biosynthesis via salvage pathway; L-methionine from S-methyl-5-thio-alpha-D-ribose 1-phosphate: step 4/6.</text>
</comment>
<dbReference type="PANTHER" id="PTHR28181:SF2">
    <property type="entry name" value="PHOSPHORIC MONOESTER HYDROLASE"/>
    <property type="match status" value="1"/>
</dbReference>
<dbReference type="NCBIfam" id="TIGR01489">
    <property type="entry name" value="DKMTPPase-SF"/>
    <property type="match status" value="1"/>
</dbReference>
<organism evidence="6 7">
    <name type="scientific">Priestia endophytica DSM 13796</name>
    <dbReference type="NCBI Taxonomy" id="1121089"/>
    <lineage>
        <taxon>Bacteria</taxon>
        <taxon>Bacillati</taxon>
        <taxon>Bacillota</taxon>
        <taxon>Bacilli</taxon>
        <taxon>Bacillales</taxon>
        <taxon>Bacillaceae</taxon>
        <taxon>Priestia</taxon>
    </lineage>
</organism>
<dbReference type="InterPro" id="IPR017718">
    <property type="entry name" value="HAD-SF_hydro_IB_MtnX"/>
</dbReference>
<dbReference type="NCBIfam" id="NF007103">
    <property type="entry name" value="PRK09552.1"/>
    <property type="match status" value="1"/>
</dbReference>
<protein>
    <recommendedName>
        <fullName evidence="4 5">2-hydroxy-3-keto-5-methylthiopentenyl-1-phosphate phosphatase</fullName>
        <shortName evidence="4">HK-MTPenyl-1-P phosphatase</shortName>
        <ecNumber evidence="4 5">3.1.3.87</ecNumber>
    </recommendedName>
</protein>
<dbReference type="InterPro" id="IPR036412">
    <property type="entry name" value="HAD-like_sf"/>
</dbReference>